<evidence type="ECO:0000256" key="2">
    <source>
        <dbReference type="ARBA" id="ARBA00022723"/>
    </source>
</evidence>
<keyword evidence="8" id="KW-0539">Nucleus</keyword>
<evidence type="ECO:0000259" key="11">
    <source>
        <dbReference type="PROSITE" id="PS50089"/>
    </source>
</evidence>
<dbReference type="GO" id="GO:0045944">
    <property type="term" value="P:positive regulation of transcription by RNA polymerase II"/>
    <property type="evidence" value="ECO:0007669"/>
    <property type="project" value="TreeGrafter"/>
</dbReference>
<dbReference type="Pfam" id="PF13771">
    <property type="entry name" value="zf-HC5HC2H"/>
    <property type="match status" value="1"/>
</dbReference>
<evidence type="ECO:0000313" key="15">
    <source>
        <dbReference type="Proteomes" id="UP000825935"/>
    </source>
</evidence>
<keyword evidence="4" id="KW-0227">DNA damage</keyword>
<dbReference type="InterPro" id="IPR013083">
    <property type="entry name" value="Znf_RING/FYVE/PHD"/>
</dbReference>
<dbReference type="GO" id="GO:0008270">
    <property type="term" value="F:zinc ion binding"/>
    <property type="evidence" value="ECO:0007669"/>
    <property type="project" value="UniProtKB-KW"/>
</dbReference>
<sequence length="723" mass="78962">MALPSTSLPQCFDVSDFHSHLGKLRKALTCSLCHHLFREPACLSCNHHFCLSCLVQSIETISACPKCKEPAATSQARIAPEMDDLVDIFQNLETFSGSVIANTQDSQLENVLDGRDLSIIVKRADECLSPNTMKGQKHEVGKGLSSVVVGTESESRKRDASLMDLACTAVLPAPKRIQLPCPPLPADTGGLLNEDPGSSSRAMVDTPSKDTVANASVGGQKQLIFASITMGDGQVRNMESAAAVDEQVSEPVRESINGQPEVSKKDMIRRQFRVLRSNSRGRENPGASTGPSSCDQNQSQKQEPDMGAQNTDDQPVDDLSKMNNLPSHQSERGAQEITCAFCHKADSQVAGKMIHFKDGVPVSVTKRSGHLYHVHKNCAEWSPGVYYEDKVAKNIPKEIARGHKMKCHVCGLRGAVLGCYLKRCRKSFHYPCAHTIPCRWNKANYLVLCPEHTSGRFPNESSIESTSKTMDAPVTPSASIAACGPKPSEEVEACNGDPSQQWSAMKLVLCGSGLSPKANELLATFARLYHLQVEKAWTPSVTHLIVGTDEVGASRRTFKFLMANLAGKWILKIDWVSACMASKRYVNEEPYEINLDIHGLIGGPRHARAMVVEKVHDLFEGLIFHFVGEYAAAYKADLEALVTAAGGMVLNEISDSMEKGVKVSLIIVYCKDVYSDSNAINMDGSSKRRYLEAKSFAETFGAKVVGHTWILDSVAAYELQPFE</sequence>
<keyword evidence="3" id="KW-0677">Repeat</keyword>
<reference evidence="14" key="1">
    <citation type="submission" date="2021-08" db="EMBL/GenBank/DDBJ databases">
        <title>WGS assembly of Ceratopteris richardii.</title>
        <authorList>
            <person name="Marchant D.B."/>
            <person name="Chen G."/>
            <person name="Jenkins J."/>
            <person name="Shu S."/>
            <person name="Leebens-Mack J."/>
            <person name="Grimwood J."/>
            <person name="Schmutz J."/>
            <person name="Soltis P."/>
            <person name="Soltis D."/>
            <person name="Chen Z.-H."/>
        </authorList>
    </citation>
    <scope>NUCLEOTIDE SEQUENCE</scope>
    <source>
        <strain evidence="14">Whitten #5841</strain>
        <tissue evidence="14">Leaf</tissue>
    </source>
</reference>
<keyword evidence="6" id="KW-0862">Zinc</keyword>
<dbReference type="InterPro" id="IPR031099">
    <property type="entry name" value="BRCA1-associated"/>
</dbReference>
<accession>A0A8T2VEM0</accession>
<dbReference type="SMART" id="SM00184">
    <property type="entry name" value="RING"/>
    <property type="match status" value="2"/>
</dbReference>
<dbReference type="Pfam" id="PF16589">
    <property type="entry name" value="BRCT_2"/>
    <property type="match status" value="1"/>
</dbReference>
<keyword evidence="15" id="KW-1185">Reference proteome</keyword>
<dbReference type="Proteomes" id="UP000825935">
    <property type="component" value="Chromosome 1"/>
</dbReference>
<dbReference type="InterPro" id="IPR017907">
    <property type="entry name" value="Znf_RING_CS"/>
</dbReference>
<feature type="compositionally biased region" description="Polar residues" evidence="10">
    <location>
        <begin position="286"/>
        <end position="301"/>
    </location>
</feature>
<dbReference type="PROSITE" id="PS50172">
    <property type="entry name" value="BRCT"/>
    <property type="match status" value="2"/>
</dbReference>
<dbReference type="OMA" id="NQQRESC"/>
<protein>
    <submittedName>
        <fullName evidence="14">Uncharacterized protein</fullName>
    </submittedName>
</protein>
<evidence type="ECO:0000313" key="14">
    <source>
        <dbReference type="EMBL" id="KAH7445538.1"/>
    </source>
</evidence>
<feature type="region of interest" description="Disordered" evidence="10">
    <location>
        <begin position="239"/>
        <end position="330"/>
    </location>
</feature>
<evidence type="ECO:0000259" key="12">
    <source>
        <dbReference type="PROSITE" id="PS50172"/>
    </source>
</evidence>
<dbReference type="InterPro" id="IPR001357">
    <property type="entry name" value="BRCT_dom"/>
</dbReference>
<dbReference type="PROSITE" id="PS00518">
    <property type="entry name" value="ZF_RING_1"/>
    <property type="match status" value="1"/>
</dbReference>
<evidence type="ECO:0000256" key="7">
    <source>
        <dbReference type="ARBA" id="ARBA00023204"/>
    </source>
</evidence>
<evidence type="ECO:0000259" key="13">
    <source>
        <dbReference type="PROSITE" id="PS51805"/>
    </source>
</evidence>
<evidence type="ECO:0000256" key="4">
    <source>
        <dbReference type="ARBA" id="ARBA00022763"/>
    </source>
</evidence>
<dbReference type="GO" id="GO:0005634">
    <property type="term" value="C:nucleus"/>
    <property type="evidence" value="ECO:0007669"/>
    <property type="project" value="UniProtKB-SubCell"/>
</dbReference>
<keyword evidence="2" id="KW-0479">Metal-binding</keyword>
<dbReference type="SMART" id="SM00249">
    <property type="entry name" value="PHD"/>
    <property type="match status" value="1"/>
</dbReference>
<dbReference type="PANTHER" id="PTHR13763">
    <property type="entry name" value="BREAST CANCER TYPE 1 SUSCEPTIBILITY PROTEIN BRCA1"/>
    <property type="match status" value="1"/>
</dbReference>
<dbReference type="EMBL" id="CM035406">
    <property type="protein sequence ID" value="KAH7445538.1"/>
    <property type="molecule type" value="Genomic_DNA"/>
</dbReference>
<name>A0A8T2VEM0_CERRI</name>
<evidence type="ECO:0000256" key="8">
    <source>
        <dbReference type="ARBA" id="ARBA00023242"/>
    </source>
</evidence>
<dbReference type="Gene3D" id="3.30.40.10">
    <property type="entry name" value="Zinc/RING finger domain, C3HC4 (zinc finger)"/>
    <property type="match status" value="2"/>
</dbReference>
<dbReference type="FunFam" id="3.40.50.10190:FF:000006">
    <property type="entry name" value="Breast cancer type 1 susceptibility protein homolog"/>
    <property type="match status" value="1"/>
</dbReference>
<dbReference type="AlphaFoldDB" id="A0A8T2VEM0"/>
<feature type="domain" description="BRCT" evidence="12">
    <location>
        <begin position="497"/>
        <end position="593"/>
    </location>
</feature>
<dbReference type="Gene3D" id="3.40.50.10190">
    <property type="entry name" value="BRCT domain"/>
    <property type="match status" value="2"/>
</dbReference>
<evidence type="ECO:0000256" key="10">
    <source>
        <dbReference type="SAM" id="MobiDB-lite"/>
    </source>
</evidence>
<evidence type="ECO:0000256" key="1">
    <source>
        <dbReference type="ARBA" id="ARBA00004123"/>
    </source>
</evidence>
<evidence type="ECO:0000256" key="6">
    <source>
        <dbReference type="ARBA" id="ARBA00022833"/>
    </source>
</evidence>
<dbReference type="SMART" id="SM00292">
    <property type="entry name" value="BRCT"/>
    <property type="match status" value="2"/>
</dbReference>
<comment type="caution">
    <text evidence="14">The sequence shown here is derived from an EMBL/GenBank/DDBJ whole genome shotgun (WGS) entry which is preliminary data.</text>
</comment>
<dbReference type="CDD" id="cd17734">
    <property type="entry name" value="BRCT_Bard1_rpt1"/>
    <property type="match status" value="1"/>
</dbReference>
<organism evidence="14 15">
    <name type="scientific">Ceratopteris richardii</name>
    <name type="common">Triangle waterfern</name>
    <dbReference type="NCBI Taxonomy" id="49495"/>
    <lineage>
        <taxon>Eukaryota</taxon>
        <taxon>Viridiplantae</taxon>
        <taxon>Streptophyta</taxon>
        <taxon>Embryophyta</taxon>
        <taxon>Tracheophyta</taxon>
        <taxon>Polypodiopsida</taxon>
        <taxon>Polypodiidae</taxon>
        <taxon>Polypodiales</taxon>
        <taxon>Pteridineae</taxon>
        <taxon>Pteridaceae</taxon>
        <taxon>Parkerioideae</taxon>
        <taxon>Ceratopteris</taxon>
    </lineage>
</organism>
<evidence type="ECO:0000256" key="3">
    <source>
        <dbReference type="ARBA" id="ARBA00022737"/>
    </source>
</evidence>
<dbReference type="InterPro" id="IPR036420">
    <property type="entry name" value="BRCT_dom_sf"/>
</dbReference>
<dbReference type="PROSITE" id="PS50089">
    <property type="entry name" value="ZF_RING_2"/>
    <property type="match status" value="1"/>
</dbReference>
<feature type="domain" description="BRCT" evidence="12">
    <location>
        <begin position="614"/>
        <end position="723"/>
    </location>
</feature>
<evidence type="ECO:0000256" key="9">
    <source>
        <dbReference type="PROSITE-ProRule" id="PRU00175"/>
    </source>
</evidence>
<feature type="domain" description="PHD-type" evidence="13">
    <location>
        <begin position="336"/>
        <end position="453"/>
    </location>
</feature>
<dbReference type="SUPFAM" id="SSF52113">
    <property type="entry name" value="BRCT domain"/>
    <property type="match status" value="2"/>
</dbReference>
<feature type="domain" description="RING-type" evidence="11">
    <location>
        <begin position="30"/>
        <end position="68"/>
    </location>
</feature>
<dbReference type="CDD" id="cd15571">
    <property type="entry name" value="ePHD"/>
    <property type="match status" value="1"/>
</dbReference>
<dbReference type="InterPro" id="IPR034732">
    <property type="entry name" value="EPHD"/>
</dbReference>
<dbReference type="GO" id="GO:0004842">
    <property type="term" value="F:ubiquitin-protein transferase activity"/>
    <property type="evidence" value="ECO:0007669"/>
    <property type="project" value="TreeGrafter"/>
</dbReference>
<dbReference type="InterPro" id="IPR001965">
    <property type="entry name" value="Znf_PHD"/>
</dbReference>
<dbReference type="PANTHER" id="PTHR13763:SF0">
    <property type="entry name" value="BREAST CANCER TYPE 1 SUSCEPTIBILITY PROTEIN"/>
    <property type="match status" value="1"/>
</dbReference>
<dbReference type="EMBL" id="CM035406">
    <property type="protein sequence ID" value="KAH7445533.1"/>
    <property type="molecule type" value="Genomic_DNA"/>
</dbReference>
<dbReference type="InterPro" id="IPR001841">
    <property type="entry name" value="Znf_RING"/>
</dbReference>
<gene>
    <name evidence="14" type="ORF">KP509_01G013700</name>
</gene>
<evidence type="ECO:0000256" key="5">
    <source>
        <dbReference type="ARBA" id="ARBA00022771"/>
    </source>
</evidence>
<feature type="compositionally biased region" description="Polar residues" evidence="10">
    <location>
        <begin position="459"/>
        <end position="469"/>
    </location>
</feature>
<dbReference type="Pfam" id="PF00533">
    <property type="entry name" value="BRCT"/>
    <property type="match status" value="1"/>
</dbReference>
<dbReference type="SUPFAM" id="SSF57850">
    <property type="entry name" value="RING/U-box"/>
    <property type="match status" value="1"/>
</dbReference>
<dbReference type="GO" id="GO:0000724">
    <property type="term" value="P:double-strand break repair via homologous recombination"/>
    <property type="evidence" value="ECO:0007669"/>
    <property type="project" value="TreeGrafter"/>
</dbReference>
<proteinExistence type="predicted"/>
<dbReference type="PROSITE" id="PS51805">
    <property type="entry name" value="EPHD"/>
    <property type="match status" value="1"/>
</dbReference>
<dbReference type="OrthoDB" id="2384350at2759"/>
<comment type="subcellular location">
    <subcellularLocation>
        <location evidence="1">Nucleus</location>
    </subcellularLocation>
</comment>
<keyword evidence="7" id="KW-0234">DNA repair</keyword>
<keyword evidence="5 9" id="KW-0863">Zinc-finger</keyword>
<feature type="region of interest" description="Disordered" evidence="10">
    <location>
        <begin position="457"/>
        <end position="477"/>
    </location>
</feature>